<organism evidence="4 5">
    <name type="scientific">Temnothorax longispinosus</name>
    <dbReference type="NCBI Taxonomy" id="300112"/>
    <lineage>
        <taxon>Eukaryota</taxon>
        <taxon>Metazoa</taxon>
        <taxon>Ecdysozoa</taxon>
        <taxon>Arthropoda</taxon>
        <taxon>Hexapoda</taxon>
        <taxon>Insecta</taxon>
        <taxon>Pterygota</taxon>
        <taxon>Neoptera</taxon>
        <taxon>Endopterygota</taxon>
        <taxon>Hymenoptera</taxon>
        <taxon>Apocrita</taxon>
        <taxon>Aculeata</taxon>
        <taxon>Formicoidea</taxon>
        <taxon>Formicidae</taxon>
        <taxon>Myrmicinae</taxon>
        <taxon>Temnothorax</taxon>
    </lineage>
</organism>
<evidence type="ECO:0000259" key="3">
    <source>
        <dbReference type="Pfam" id="PF15928"/>
    </source>
</evidence>
<dbReference type="Pfam" id="PF00085">
    <property type="entry name" value="Thioredoxin"/>
    <property type="match status" value="1"/>
</dbReference>
<dbReference type="Proteomes" id="UP000310200">
    <property type="component" value="Unassembled WGS sequence"/>
</dbReference>
<keyword evidence="5" id="KW-1185">Reference proteome</keyword>
<dbReference type="Gene3D" id="3.40.30.10">
    <property type="entry name" value="Glutaredoxin"/>
    <property type="match status" value="1"/>
</dbReference>
<reference evidence="4 5" key="1">
    <citation type="journal article" date="2019" name="Philos. Trans. R. Soc. Lond., B, Biol. Sci.">
        <title>Ant behaviour and brain gene expression of defending hosts depend on the ecological success of the intruding social parasite.</title>
        <authorList>
            <person name="Kaur R."/>
            <person name="Stoldt M."/>
            <person name="Jongepier E."/>
            <person name="Feldmeyer B."/>
            <person name="Menzel F."/>
            <person name="Bornberg-Bauer E."/>
            <person name="Foitzik S."/>
        </authorList>
    </citation>
    <scope>NUCLEOTIDE SEQUENCE [LARGE SCALE GENOMIC DNA]</scope>
    <source>
        <tissue evidence="4">Whole body</tissue>
    </source>
</reference>
<feature type="domain" description="DUF4746" evidence="3">
    <location>
        <begin position="346"/>
        <end position="530"/>
    </location>
</feature>
<feature type="non-terminal residue" evidence="4">
    <location>
        <position position="546"/>
    </location>
</feature>
<evidence type="ECO:0000256" key="1">
    <source>
        <dbReference type="SAM" id="MobiDB-lite"/>
    </source>
</evidence>
<dbReference type="STRING" id="300112.A0A4S2JLJ4"/>
<feature type="region of interest" description="Disordered" evidence="1">
    <location>
        <begin position="252"/>
        <end position="280"/>
    </location>
</feature>
<dbReference type="InterPro" id="IPR036249">
    <property type="entry name" value="Thioredoxin-like_sf"/>
</dbReference>
<gene>
    <name evidence="4" type="ORF">DBV15_11155</name>
</gene>
<accession>A0A4S2JLJ4</accession>
<dbReference type="SUPFAM" id="SSF52833">
    <property type="entry name" value="Thioredoxin-like"/>
    <property type="match status" value="1"/>
</dbReference>
<dbReference type="EMBL" id="QBLH01003618">
    <property type="protein sequence ID" value="TGZ37081.1"/>
    <property type="molecule type" value="Genomic_DNA"/>
</dbReference>
<dbReference type="Pfam" id="PF15928">
    <property type="entry name" value="DUF4746"/>
    <property type="match status" value="1"/>
</dbReference>
<dbReference type="PANTHER" id="PTHR46135:SF3">
    <property type="entry name" value="NME_NM23 FAMILY MEMBER 8"/>
    <property type="match status" value="1"/>
</dbReference>
<dbReference type="InterPro" id="IPR051766">
    <property type="entry name" value="TXND_domain-containing"/>
</dbReference>
<evidence type="ECO:0000313" key="4">
    <source>
        <dbReference type="EMBL" id="TGZ37081.1"/>
    </source>
</evidence>
<evidence type="ECO:0000313" key="5">
    <source>
        <dbReference type="Proteomes" id="UP000310200"/>
    </source>
</evidence>
<dbReference type="InterPro" id="IPR013766">
    <property type="entry name" value="Thioredoxin_domain"/>
</dbReference>
<dbReference type="PANTHER" id="PTHR46135">
    <property type="entry name" value="NME/NM23 FAMILY MEMBER 8"/>
    <property type="match status" value="1"/>
</dbReference>
<dbReference type="InterPro" id="IPR031827">
    <property type="entry name" value="DUF4746"/>
</dbReference>
<name>A0A4S2JLJ4_9HYME</name>
<proteinExistence type="predicted"/>
<sequence length="546" mass="63093">MKKTGPAALQIEVSTDEEWQQLLSRPGLIVVDVYSDWSGPCAAMVSTLRKIKMEIGGDVVDYAIARNDDIDDLARFRGRSEPAWMFLQDGKMVNLMFGAHCPSLRKLLTNEIKRVQQLEAPKWCLDVYERAPEEEIRWKKQEAIRRAMEEEKRARKEAERREKYERFMAQMMAELCEQTALVLYPWVFKDERGRPRDKMQSLAYTELVQDLFRQCFDVQEEARIQLNEDMIGKMFVESGVDITEELIKGAAPGRRVPGSEITTRSAKRKKEKNVTKRASSGLTAGKCMAMRLKSKPPHPDWPVHYPYEGPDRDSMMSPIRAIDDVENYLVSIVTKGPPPLLQTDVPAIRPIYDAPYMQRHVHVHEPDPEIEGDVRRVHPAAWVPPQARSKVHVFKTLFPVYMEKTHPYEEPAVPPPLCAFKFDASKFSIVRDAYELNRDAIEYFGAFEFDRPSYARRLASSPEDFEKVKYKTGVEVFVVIIRRINEEAFLAFAGIEPFFVTEVDEETQGMITEYFPEGVEDVILLAPDEQEAFYEDEDEEEEEEEE</sequence>
<evidence type="ECO:0000259" key="2">
    <source>
        <dbReference type="Pfam" id="PF00085"/>
    </source>
</evidence>
<dbReference type="AlphaFoldDB" id="A0A4S2JLJ4"/>
<feature type="domain" description="Thioredoxin" evidence="2">
    <location>
        <begin position="12"/>
        <end position="100"/>
    </location>
</feature>
<comment type="caution">
    <text evidence="4">The sequence shown here is derived from an EMBL/GenBank/DDBJ whole genome shotgun (WGS) entry which is preliminary data.</text>
</comment>
<protein>
    <submittedName>
        <fullName evidence="4">Thioredoxin domain-containing protein 6</fullName>
    </submittedName>
</protein>